<evidence type="ECO:0000313" key="2">
    <source>
        <dbReference type="EMBL" id="AEO61940.1"/>
    </source>
</evidence>
<dbReference type="RefSeq" id="XP_003667185.1">
    <property type="nucleotide sequence ID" value="XM_003667137.1"/>
</dbReference>
<feature type="repeat" description="RCC1" evidence="1">
    <location>
        <begin position="37"/>
        <end position="94"/>
    </location>
</feature>
<dbReference type="KEGG" id="mtm:MYCTH_2145735"/>
<dbReference type="OMA" id="SEDHAMY"/>
<dbReference type="InParanoid" id="G2QN67"/>
<name>G2QN67_THET4</name>
<dbReference type="GO" id="GO:0005737">
    <property type="term" value="C:cytoplasm"/>
    <property type="evidence" value="ECO:0007669"/>
    <property type="project" value="TreeGrafter"/>
</dbReference>
<feature type="repeat" description="RCC1" evidence="1">
    <location>
        <begin position="144"/>
        <end position="199"/>
    </location>
</feature>
<reference evidence="2 3" key="1">
    <citation type="journal article" date="2011" name="Nat. Biotechnol.">
        <title>Comparative genomic analysis of the thermophilic biomass-degrading fungi Myceliophthora thermophila and Thielavia terrestris.</title>
        <authorList>
            <person name="Berka R.M."/>
            <person name="Grigoriev I.V."/>
            <person name="Otillar R."/>
            <person name="Salamov A."/>
            <person name="Grimwood J."/>
            <person name="Reid I."/>
            <person name="Ishmael N."/>
            <person name="John T."/>
            <person name="Darmond C."/>
            <person name="Moisan M.-C."/>
            <person name="Henrissat B."/>
            <person name="Coutinho P.M."/>
            <person name="Lombard V."/>
            <person name="Natvig D.O."/>
            <person name="Lindquist E."/>
            <person name="Schmutz J."/>
            <person name="Lucas S."/>
            <person name="Harris P."/>
            <person name="Powlowski J."/>
            <person name="Bellemare A."/>
            <person name="Taylor D."/>
            <person name="Butler G."/>
            <person name="de Vries R.P."/>
            <person name="Allijn I.E."/>
            <person name="van den Brink J."/>
            <person name="Ushinsky S."/>
            <person name="Storms R."/>
            <person name="Powell A.J."/>
            <person name="Paulsen I.T."/>
            <person name="Elbourne L.D.H."/>
            <person name="Baker S.E."/>
            <person name="Magnuson J."/>
            <person name="LaBoissiere S."/>
            <person name="Clutterbuck A.J."/>
            <person name="Martinez D."/>
            <person name="Wogulis M."/>
            <person name="de Leon A.L."/>
            <person name="Rey M.W."/>
            <person name="Tsang A."/>
        </authorList>
    </citation>
    <scope>NUCLEOTIDE SEQUENCE [LARGE SCALE GENOMIC DNA]</scope>
    <source>
        <strain evidence="3">ATCC 42464 / BCRC 31852 / DSM 1799</strain>
    </source>
</reference>
<evidence type="ECO:0000256" key="1">
    <source>
        <dbReference type="PROSITE-ProRule" id="PRU00235"/>
    </source>
</evidence>
<dbReference type="InterPro" id="IPR009091">
    <property type="entry name" value="RCC1/BLIP-II"/>
</dbReference>
<dbReference type="AlphaFoldDB" id="G2QN67"/>
<accession>G2QN67</accession>
<feature type="repeat" description="RCC1" evidence="1">
    <location>
        <begin position="95"/>
        <end position="143"/>
    </location>
</feature>
<dbReference type="STRING" id="573729.G2QN67"/>
<dbReference type="PANTHER" id="PTHR45982">
    <property type="entry name" value="REGULATOR OF CHROMOSOME CONDENSATION"/>
    <property type="match status" value="1"/>
</dbReference>
<dbReference type="VEuPathDB" id="FungiDB:MYCTH_2145735"/>
<dbReference type="InterPro" id="IPR051553">
    <property type="entry name" value="Ran_GTPase-activating"/>
</dbReference>
<dbReference type="OrthoDB" id="5370059at2759"/>
<dbReference type="GO" id="GO:0005085">
    <property type="term" value="F:guanyl-nucleotide exchange factor activity"/>
    <property type="evidence" value="ECO:0007669"/>
    <property type="project" value="TreeGrafter"/>
</dbReference>
<dbReference type="eggNOG" id="KOG1426">
    <property type="taxonomic scope" value="Eukaryota"/>
</dbReference>
<dbReference type="GeneID" id="11509658"/>
<evidence type="ECO:0000313" key="3">
    <source>
        <dbReference type="Proteomes" id="UP000007322"/>
    </source>
</evidence>
<organism evidence="2 3">
    <name type="scientific">Thermothelomyces thermophilus (strain ATCC 42464 / BCRC 31852 / DSM 1799)</name>
    <name type="common">Sporotrichum thermophile</name>
    <dbReference type="NCBI Taxonomy" id="573729"/>
    <lineage>
        <taxon>Eukaryota</taxon>
        <taxon>Fungi</taxon>
        <taxon>Dikarya</taxon>
        <taxon>Ascomycota</taxon>
        <taxon>Pezizomycotina</taxon>
        <taxon>Sordariomycetes</taxon>
        <taxon>Sordariomycetidae</taxon>
        <taxon>Sordariales</taxon>
        <taxon>Chaetomiaceae</taxon>
        <taxon>Thermothelomyces</taxon>
    </lineage>
</organism>
<dbReference type="PROSITE" id="PS50012">
    <property type="entry name" value="RCC1_3"/>
    <property type="match status" value="3"/>
</dbReference>
<protein>
    <submittedName>
        <fullName evidence="2">Uncharacterized protein</fullName>
    </submittedName>
</protein>
<dbReference type="HOGENOM" id="CLU_046009_2_0_1"/>
<sequence length="209" mass="21883">MRSLLAKDKPSHAFSGFRDMTQLVTYETGFAALTSTGRVWTWGDERYTACLGREPSDDSPASAPGPVTDLDDLPTGPVTKLAGGGYVLAALTAGGDLYCWGHAGRSGYLDGLSDAPNPVVVDDDKDVVDVAVGDAHMLVLTADGEVYVLGDNANGQLGLPGVSAAETWTSVDLTSVLAEGEATAGVAAGPRSSFLIARRRQQQQQQQRQ</sequence>
<dbReference type="Gene3D" id="2.130.10.30">
    <property type="entry name" value="Regulator of chromosome condensation 1/beta-lactamase-inhibitor protein II"/>
    <property type="match status" value="1"/>
</dbReference>
<dbReference type="SUPFAM" id="SSF50985">
    <property type="entry name" value="RCC1/BLIP-II"/>
    <property type="match status" value="1"/>
</dbReference>
<dbReference type="PANTHER" id="PTHR45982:SF1">
    <property type="entry name" value="REGULATOR OF CHROMOSOME CONDENSATION"/>
    <property type="match status" value="1"/>
</dbReference>
<dbReference type="Proteomes" id="UP000007322">
    <property type="component" value="Chromosome 7"/>
</dbReference>
<dbReference type="InterPro" id="IPR000408">
    <property type="entry name" value="Reg_chr_condens"/>
</dbReference>
<dbReference type="Pfam" id="PF13540">
    <property type="entry name" value="RCC1_2"/>
    <property type="match status" value="1"/>
</dbReference>
<keyword evidence="3" id="KW-1185">Reference proteome</keyword>
<dbReference type="EMBL" id="CP003008">
    <property type="protein sequence ID" value="AEO61940.1"/>
    <property type="molecule type" value="Genomic_DNA"/>
</dbReference>
<proteinExistence type="predicted"/>
<gene>
    <name evidence="2" type="ORF">MYCTH_2145735</name>
</gene>